<dbReference type="FunFam" id="3.40.50.300:FF:000901">
    <property type="entry name" value="Chromosome partition protein Smc"/>
    <property type="match status" value="1"/>
</dbReference>
<feature type="coiled-coil region" evidence="7">
    <location>
        <begin position="167"/>
        <end position="201"/>
    </location>
</feature>
<evidence type="ECO:0000256" key="5">
    <source>
        <dbReference type="ARBA" id="ARBA00023054"/>
    </source>
</evidence>
<dbReference type="SUPFAM" id="SSF52540">
    <property type="entry name" value="P-loop containing nucleoside triphosphate hydrolases"/>
    <property type="match status" value="1"/>
</dbReference>
<comment type="subcellular location">
    <subcellularLocation>
        <location evidence="1 7">Cytoplasm</location>
    </subcellularLocation>
</comment>
<dbReference type="PIRSF" id="PIRSF005719">
    <property type="entry name" value="SMC"/>
    <property type="match status" value="1"/>
</dbReference>
<dbReference type="Pfam" id="PF02463">
    <property type="entry name" value="SMC_N"/>
    <property type="match status" value="1"/>
</dbReference>
<dbReference type="GO" id="GO:0006260">
    <property type="term" value="P:DNA replication"/>
    <property type="evidence" value="ECO:0007669"/>
    <property type="project" value="UniProtKB-UniRule"/>
</dbReference>
<evidence type="ECO:0000256" key="3">
    <source>
        <dbReference type="ARBA" id="ARBA00022741"/>
    </source>
</evidence>
<evidence type="ECO:0000256" key="1">
    <source>
        <dbReference type="ARBA" id="ARBA00004496"/>
    </source>
</evidence>
<dbReference type="PANTHER" id="PTHR43977">
    <property type="entry name" value="STRUCTURAL MAINTENANCE OF CHROMOSOMES PROTEIN 3"/>
    <property type="match status" value="1"/>
</dbReference>
<dbReference type="NCBIfam" id="TIGR02168">
    <property type="entry name" value="SMC_prok_B"/>
    <property type="match status" value="1"/>
</dbReference>
<dbReference type="GO" id="GO:0005694">
    <property type="term" value="C:chromosome"/>
    <property type="evidence" value="ECO:0007669"/>
    <property type="project" value="InterPro"/>
</dbReference>
<keyword evidence="2 7" id="KW-0963">Cytoplasm</keyword>
<dbReference type="CDD" id="cd03278">
    <property type="entry name" value="ABC_SMC_barmotin"/>
    <property type="match status" value="2"/>
</dbReference>
<dbReference type="EMBL" id="OAOP01000007">
    <property type="protein sequence ID" value="SNX73579.1"/>
    <property type="molecule type" value="Genomic_DNA"/>
</dbReference>
<comment type="domain">
    <text evidence="7">Contains large globular domains required for ATP hydrolysis at each terminus and a third globular domain forming a flexible hinge near the middle of the molecule. These domains are separated by coiled-coil structures.</text>
</comment>
<evidence type="ECO:0000256" key="6">
    <source>
        <dbReference type="ARBA" id="ARBA00023125"/>
    </source>
</evidence>
<dbReference type="GO" id="GO:0030261">
    <property type="term" value="P:chromosome condensation"/>
    <property type="evidence" value="ECO:0007669"/>
    <property type="project" value="InterPro"/>
</dbReference>
<comment type="function">
    <text evidence="7">Required for chromosome condensation and partitioning.</text>
</comment>
<feature type="coiled-coil region" evidence="7">
    <location>
        <begin position="413"/>
        <end position="475"/>
    </location>
</feature>
<dbReference type="OrthoDB" id="9808768at2"/>
<feature type="domain" description="SMC hinge" evidence="8">
    <location>
        <begin position="518"/>
        <end position="637"/>
    </location>
</feature>
<dbReference type="InterPro" id="IPR003395">
    <property type="entry name" value="RecF/RecN/SMC_N"/>
</dbReference>
<dbReference type="InterPro" id="IPR024704">
    <property type="entry name" value="SMC"/>
</dbReference>
<dbReference type="HAMAP" id="MF_01894">
    <property type="entry name" value="Smc_prok"/>
    <property type="match status" value="1"/>
</dbReference>
<evidence type="ECO:0000313" key="10">
    <source>
        <dbReference type="Proteomes" id="UP000219546"/>
    </source>
</evidence>
<dbReference type="Pfam" id="PF06470">
    <property type="entry name" value="SMC_hinge"/>
    <property type="match status" value="1"/>
</dbReference>
<dbReference type="Gene3D" id="1.20.1060.20">
    <property type="match status" value="1"/>
</dbReference>
<gene>
    <name evidence="7" type="primary">smc</name>
    <name evidence="9" type="ORF">SAMN05877753_107135</name>
</gene>
<comment type="similarity">
    <text evidence="7">Belongs to the SMC family.</text>
</comment>
<evidence type="ECO:0000256" key="2">
    <source>
        <dbReference type="ARBA" id="ARBA00022490"/>
    </source>
</evidence>
<dbReference type="SUPFAM" id="SSF75553">
    <property type="entry name" value="Smc hinge domain"/>
    <property type="match status" value="1"/>
</dbReference>
<dbReference type="RefSeq" id="WP_097159558.1">
    <property type="nucleotide sequence ID" value="NZ_JBEPMQ010000007.1"/>
</dbReference>
<dbReference type="GO" id="GO:0007059">
    <property type="term" value="P:chromosome segregation"/>
    <property type="evidence" value="ECO:0007669"/>
    <property type="project" value="UniProtKB-UniRule"/>
</dbReference>
<feature type="coiled-coil region" evidence="7">
    <location>
        <begin position="896"/>
        <end position="930"/>
    </location>
</feature>
<dbReference type="Gene3D" id="3.40.50.300">
    <property type="entry name" value="P-loop containing nucleotide triphosphate hydrolases"/>
    <property type="match status" value="2"/>
</dbReference>
<feature type="coiled-coil region" evidence="7">
    <location>
        <begin position="966"/>
        <end position="1014"/>
    </location>
</feature>
<dbReference type="GO" id="GO:0007062">
    <property type="term" value="P:sister chromatid cohesion"/>
    <property type="evidence" value="ECO:0007669"/>
    <property type="project" value="InterPro"/>
</dbReference>
<keyword evidence="4 7" id="KW-0067">ATP-binding</keyword>
<dbReference type="SMART" id="SM00968">
    <property type="entry name" value="SMC_hinge"/>
    <property type="match status" value="1"/>
</dbReference>
<dbReference type="InterPro" id="IPR036277">
    <property type="entry name" value="SMC_hinge_sf"/>
</dbReference>
<proteinExistence type="inferred from homology"/>
<dbReference type="InterPro" id="IPR010935">
    <property type="entry name" value="SMC_hinge"/>
</dbReference>
<reference evidence="9 10" key="1">
    <citation type="submission" date="2017-08" db="EMBL/GenBank/DDBJ databases">
        <authorList>
            <person name="de Groot N.N."/>
        </authorList>
    </citation>
    <scope>NUCLEOTIDE SEQUENCE [LARGE SCALE GENOMIC DNA]</scope>
    <source>
        <strain evidence="9 10">JC228</strain>
    </source>
</reference>
<evidence type="ECO:0000256" key="4">
    <source>
        <dbReference type="ARBA" id="ARBA00022840"/>
    </source>
</evidence>
<evidence type="ECO:0000259" key="8">
    <source>
        <dbReference type="SMART" id="SM00968"/>
    </source>
</evidence>
<dbReference type="FunFam" id="3.40.50.300:FF:000984">
    <property type="entry name" value="Chromosome partition protein Smc"/>
    <property type="match status" value="1"/>
</dbReference>
<dbReference type="InterPro" id="IPR027417">
    <property type="entry name" value="P-loop_NTPase"/>
</dbReference>
<sequence>MFLKRLDVVGFKSFAERVSVDFVPGVTAVVGPNGSGKSNITDSIRWVLGEQSVRSLRGSKMEDIIFAGSDSRKALNFAEVTLTLDNHDQALPLEYEEVSVTRRVYRSGESEFFINKQSCRLKDIVELFMDSGLGREAFSIISQGRVEEILNSKPEERRSIFEEAAGVLKYKTRKKKAEGKLEETEGNLHRVQDILHELEGQIEPLRMQASIAKDYLEQKEQLESIEVAVLVYEIEDLHKRWQEISQNLEEFKDKEMHHSRELQQKESEAENYRNQIAALDESVQDLQQVLLQTSEELEKLEGRKEVMKERLKNSEVNQAQLKKSVEELTERKEVLSKQLLTYEQNYKIEKSEQKEIQDKLSAKEAQLQYVDESIEEQIEALKSEYIEWLNDEARKKNELEHIQEQKSQIGKKSDRLLNENQVWLEQRDRLREQKQEKETQYTSLKNQFDQVKLRLTETESKLHSLNDSYEKQEKTLYKAYQFLQQAKSRKEMLEEMEADYAGFFQGVKEVLKSRNRLSGIYGAVAELINVEKTYEVAVETALGGAMQNIVVENEEDARKAIQFLKSNSYGRATFLPLTVMKSREIGEQLLRSVAGHPNFVGIASDIVSFEPKFSNVIKHLLGNVVVTQDLKSANEIARKLDFRYRIVTLEGDVVNPGGSMTGGTTRQKTSSVLSRKQELDELMKKLQDMEAKTLKLENHVKNIKAEIEHYNQEIRHLRQKVEEFREQEQELKGELREIELNEKNIQEKLTMFDLETKQFGDDENQLVTREKTLEAELAETKNKIAQLNQQIEQMTAEKKNAQSSKETLQNEIGELKVQLAAKKEKVQNAKQLLESTEIELESAAARLHDVQEELSYLTSEMEKTTTGESDLSIQAKEKAKQKEETIELISARRNQRVALYEKLDTLEADIKELKRLYKGITEHLKDQEVKMNRLDVELESRLQQLQEDYMMTFEAAREDYPLPLPIEEAKKKVKLIKKAIEELGTVNLGAIEEFDRVSERFAFLTEQKEDLESAKNTLFDVISEMDDEMSKRFGHTFDQIQGQFNSVFRALFGGGRADLILSDPDDLLNTGVDIVAQPPGKKLQNLSLLSGGERALTAIALLFSILKVRPVPFCVLDEVEAALDDANVYRFSQYLKEFSKDTQFIVITHRKGTMEGADVLYGVTMQESGVSKLVSVRLEDSKELVTSP</sequence>
<comment type="subunit">
    <text evidence="7">Homodimer.</text>
</comment>
<keyword evidence="6 7" id="KW-0238">DNA-binding</keyword>
<dbReference type="Proteomes" id="UP000219546">
    <property type="component" value="Unassembled WGS sequence"/>
</dbReference>
<dbReference type="GO" id="GO:0005524">
    <property type="term" value="F:ATP binding"/>
    <property type="evidence" value="ECO:0007669"/>
    <property type="project" value="UniProtKB-UniRule"/>
</dbReference>
<feature type="coiled-coil region" evidence="7">
    <location>
        <begin position="234"/>
        <end position="345"/>
    </location>
</feature>
<dbReference type="GO" id="GO:0005737">
    <property type="term" value="C:cytoplasm"/>
    <property type="evidence" value="ECO:0007669"/>
    <property type="project" value="UniProtKB-SubCell"/>
</dbReference>
<keyword evidence="10" id="KW-1185">Reference proteome</keyword>
<evidence type="ECO:0000313" key="9">
    <source>
        <dbReference type="EMBL" id="SNX73579.1"/>
    </source>
</evidence>
<accession>A0A285D1E5</accession>
<organism evidence="9 10">
    <name type="scientific">Bacillus oleivorans</name>
    <dbReference type="NCBI Taxonomy" id="1448271"/>
    <lineage>
        <taxon>Bacteria</taxon>
        <taxon>Bacillati</taxon>
        <taxon>Bacillota</taxon>
        <taxon>Bacilli</taxon>
        <taxon>Bacillales</taxon>
        <taxon>Bacillaceae</taxon>
        <taxon>Bacillus</taxon>
    </lineage>
</organism>
<keyword evidence="5 7" id="KW-0175">Coiled coil</keyword>
<name>A0A285D1E5_9BACI</name>
<evidence type="ECO:0000256" key="7">
    <source>
        <dbReference type="HAMAP-Rule" id="MF_01894"/>
    </source>
</evidence>
<dbReference type="Gene3D" id="3.30.70.1620">
    <property type="match status" value="1"/>
</dbReference>
<dbReference type="InterPro" id="IPR011890">
    <property type="entry name" value="SMC_prok"/>
</dbReference>
<dbReference type="GO" id="GO:0016887">
    <property type="term" value="F:ATP hydrolysis activity"/>
    <property type="evidence" value="ECO:0007669"/>
    <property type="project" value="InterPro"/>
</dbReference>
<dbReference type="GO" id="GO:0003677">
    <property type="term" value="F:DNA binding"/>
    <property type="evidence" value="ECO:0007669"/>
    <property type="project" value="UniProtKB-UniRule"/>
</dbReference>
<keyword evidence="3 7" id="KW-0547">Nucleotide-binding</keyword>
<dbReference type="AlphaFoldDB" id="A0A285D1E5"/>
<feature type="coiled-coil region" evidence="7">
    <location>
        <begin position="672"/>
        <end position="860"/>
    </location>
</feature>
<feature type="binding site" evidence="7">
    <location>
        <begin position="32"/>
        <end position="39"/>
    </location>
    <ligand>
        <name>ATP</name>
        <dbReference type="ChEBI" id="CHEBI:30616"/>
    </ligand>
</feature>
<protein>
    <recommendedName>
        <fullName evidence="7">Chromosome partition protein Smc</fullName>
    </recommendedName>
</protein>